<dbReference type="Pfam" id="PF04545">
    <property type="entry name" value="Sigma70_r4"/>
    <property type="match status" value="1"/>
</dbReference>
<dbReference type="GO" id="GO:0006352">
    <property type="term" value="P:DNA-templated transcription initiation"/>
    <property type="evidence" value="ECO:0007669"/>
    <property type="project" value="InterPro"/>
</dbReference>
<dbReference type="SUPFAM" id="SSF88946">
    <property type="entry name" value="Sigma2 domain of RNA polymerase sigma factors"/>
    <property type="match status" value="1"/>
</dbReference>
<dbReference type="Gene3D" id="1.20.140.160">
    <property type="match status" value="1"/>
</dbReference>
<evidence type="ECO:0000313" key="7">
    <source>
        <dbReference type="EMBL" id="OIR04050.1"/>
    </source>
</evidence>
<sequence length="243" mass="27120">MNAPTQTYETPDEIAEVLPVVDAVMASLDRRLPIHISRDDLASAGKLALIEALRRFEGPTREARAYCFTRVRGAVYDELRRLDPLSRRTRAQVSLVQQARTSLEANLGRLPTDGEISQATGMALDKLRQLDRLTTATALRSLQEENAEGEPLHQVADVDTPCPSQVVEDEDLAETVQDALERLPRTQAYVVRRYHFEDATLDQIAGEIGISRERVRQLKVAAEKKLRGDLLLMGLWHARSAAA</sequence>
<evidence type="ECO:0000259" key="5">
    <source>
        <dbReference type="Pfam" id="PF04542"/>
    </source>
</evidence>
<evidence type="ECO:0000256" key="2">
    <source>
        <dbReference type="ARBA" id="ARBA00023082"/>
    </source>
</evidence>
<comment type="caution">
    <text evidence="7">The sequence shown here is derived from an EMBL/GenBank/DDBJ whole genome shotgun (WGS) entry which is preliminary data.</text>
</comment>
<dbReference type="PRINTS" id="PR00046">
    <property type="entry name" value="SIGMA70FCT"/>
</dbReference>
<reference evidence="7" key="1">
    <citation type="submission" date="2016-10" db="EMBL/GenBank/DDBJ databases">
        <title>Sequence of Gallionella enrichment culture.</title>
        <authorList>
            <person name="Poehlein A."/>
            <person name="Muehling M."/>
            <person name="Daniel R."/>
        </authorList>
    </citation>
    <scope>NUCLEOTIDE SEQUENCE</scope>
</reference>
<organism evidence="7">
    <name type="scientific">mine drainage metagenome</name>
    <dbReference type="NCBI Taxonomy" id="410659"/>
    <lineage>
        <taxon>unclassified sequences</taxon>
        <taxon>metagenomes</taxon>
        <taxon>ecological metagenomes</taxon>
    </lineage>
</organism>
<keyword evidence="1" id="KW-0805">Transcription regulation</keyword>
<dbReference type="EMBL" id="MLJW01000060">
    <property type="protein sequence ID" value="OIR04050.1"/>
    <property type="molecule type" value="Genomic_DNA"/>
</dbReference>
<protein>
    <submittedName>
        <fullName evidence="7">RNA polymerase sigma factor FliA</fullName>
    </submittedName>
</protein>
<feature type="domain" description="RNA polymerase sigma-70 region 4" evidence="6">
    <location>
        <begin position="179"/>
        <end position="227"/>
    </location>
</feature>
<keyword evidence="4" id="KW-0804">Transcription</keyword>
<proteinExistence type="predicted"/>
<evidence type="ECO:0000259" key="6">
    <source>
        <dbReference type="Pfam" id="PF04545"/>
    </source>
</evidence>
<dbReference type="CDD" id="cd06171">
    <property type="entry name" value="Sigma70_r4"/>
    <property type="match status" value="1"/>
</dbReference>
<dbReference type="Pfam" id="PF04542">
    <property type="entry name" value="Sigma70_r2"/>
    <property type="match status" value="1"/>
</dbReference>
<accession>A0A1J5S7G7</accession>
<dbReference type="GO" id="GO:0003677">
    <property type="term" value="F:DNA binding"/>
    <property type="evidence" value="ECO:0007669"/>
    <property type="project" value="UniProtKB-KW"/>
</dbReference>
<dbReference type="Gene3D" id="1.10.1740.10">
    <property type="match status" value="1"/>
</dbReference>
<dbReference type="InterPro" id="IPR013325">
    <property type="entry name" value="RNA_pol_sigma_r2"/>
</dbReference>
<evidence type="ECO:0000256" key="1">
    <source>
        <dbReference type="ARBA" id="ARBA00023015"/>
    </source>
</evidence>
<dbReference type="InterPro" id="IPR007630">
    <property type="entry name" value="RNA_pol_sigma70_r4"/>
</dbReference>
<evidence type="ECO:0000256" key="4">
    <source>
        <dbReference type="ARBA" id="ARBA00023163"/>
    </source>
</evidence>
<keyword evidence="3" id="KW-0238">DNA-binding</keyword>
<dbReference type="GO" id="GO:0016987">
    <property type="term" value="F:sigma factor activity"/>
    <property type="evidence" value="ECO:0007669"/>
    <property type="project" value="UniProtKB-KW"/>
</dbReference>
<dbReference type="InterPro" id="IPR007627">
    <property type="entry name" value="RNA_pol_sigma70_r2"/>
</dbReference>
<dbReference type="PANTHER" id="PTHR30385">
    <property type="entry name" value="SIGMA FACTOR F FLAGELLAR"/>
    <property type="match status" value="1"/>
</dbReference>
<dbReference type="InterPro" id="IPR013324">
    <property type="entry name" value="RNA_pol_sigma_r3/r4-like"/>
</dbReference>
<dbReference type="AlphaFoldDB" id="A0A1J5S7G7"/>
<dbReference type="SUPFAM" id="SSF88659">
    <property type="entry name" value="Sigma3 and sigma4 domains of RNA polymerase sigma factors"/>
    <property type="match status" value="2"/>
</dbReference>
<dbReference type="PANTHER" id="PTHR30385:SF7">
    <property type="entry name" value="RNA POLYMERASE SIGMA FACTOR FLIA"/>
    <property type="match status" value="1"/>
</dbReference>
<name>A0A1J5S7G7_9ZZZZ</name>
<keyword evidence="2" id="KW-0731">Sigma factor</keyword>
<dbReference type="InterPro" id="IPR014284">
    <property type="entry name" value="RNA_pol_sigma-70_dom"/>
</dbReference>
<feature type="domain" description="RNA polymerase sigma-70 region 2" evidence="5">
    <location>
        <begin position="26"/>
        <end position="82"/>
    </location>
</feature>
<evidence type="ECO:0000256" key="3">
    <source>
        <dbReference type="ARBA" id="ARBA00023125"/>
    </source>
</evidence>
<gene>
    <name evidence="7" type="primary">fliA_5</name>
    <name evidence="7" type="ORF">GALL_137810</name>
</gene>
<dbReference type="NCBIfam" id="TIGR02937">
    <property type="entry name" value="sigma70-ECF"/>
    <property type="match status" value="1"/>
</dbReference>
<dbReference type="InterPro" id="IPR000943">
    <property type="entry name" value="RNA_pol_sigma70"/>
</dbReference>